<dbReference type="GeneID" id="111087223"/>
<reference evidence="2" key="1">
    <citation type="submission" date="2025-08" db="UniProtKB">
        <authorList>
            <consortium name="RefSeq"/>
        </authorList>
    </citation>
    <scope>IDENTIFICATION</scope>
    <source>
        <tissue evidence="2">Muscle</tissue>
    </source>
</reference>
<evidence type="ECO:0000313" key="2">
    <source>
        <dbReference type="RefSeq" id="XP_022248867.1"/>
    </source>
</evidence>
<gene>
    <name evidence="2" type="primary">LOC111087223</name>
</gene>
<keyword evidence="1" id="KW-1185">Reference proteome</keyword>
<dbReference type="RefSeq" id="XP_022248867.1">
    <property type="nucleotide sequence ID" value="XM_022393159.1"/>
</dbReference>
<protein>
    <submittedName>
        <fullName evidence="2">Uncharacterized protein LOC111087223</fullName>
    </submittedName>
</protein>
<dbReference type="Proteomes" id="UP000694941">
    <property type="component" value="Unplaced"/>
</dbReference>
<proteinExistence type="predicted"/>
<evidence type="ECO:0000313" key="1">
    <source>
        <dbReference type="Proteomes" id="UP000694941"/>
    </source>
</evidence>
<accession>A0ABM1SZ11</accession>
<sequence length="299" mass="33727">MLAANYSCCESPVSPDFVVHFIQSLPQGSIPVIISDTYHCAASESGSVVKELQKNSIKIVTNSLTFRSLGELQYGVTNLEKTIECLSGDSKQIFIFTLCFNVARLLPQVDKIYRSFPWVRWVLLTTGQKQMSDYTLFQEYPFSSCKIAMPYEAMTGCSSGHCSKRQKTNYIIEGPDIENFNCSKRVRIAKWVDKKFLPGKPNDFFCISRHLHFSGRKLRVAAVSLFPFFVQEVDSTGEIKGKEGIDLKLLEILAEKYNFRPAYIYGNELTDTAAKSVCTGNITALPVLYLDFKARLHNS</sequence>
<organism evidence="1 2">
    <name type="scientific">Limulus polyphemus</name>
    <name type="common">Atlantic horseshoe crab</name>
    <dbReference type="NCBI Taxonomy" id="6850"/>
    <lineage>
        <taxon>Eukaryota</taxon>
        <taxon>Metazoa</taxon>
        <taxon>Ecdysozoa</taxon>
        <taxon>Arthropoda</taxon>
        <taxon>Chelicerata</taxon>
        <taxon>Merostomata</taxon>
        <taxon>Xiphosura</taxon>
        <taxon>Limulidae</taxon>
        <taxon>Limulus</taxon>
    </lineage>
</organism>
<name>A0ABM1SZ11_LIMPO</name>